<keyword evidence="3 5" id="KW-1133">Transmembrane helix</keyword>
<feature type="transmembrane region" description="Helical" evidence="5">
    <location>
        <begin position="6"/>
        <end position="27"/>
    </location>
</feature>
<comment type="subcellular location">
    <subcellularLocation>
        <location evidence="1">Membrane</location>
        <topology evidence="1">Multi-pass membrane protein</topology>
    </subcellularLocation>
</comment>
<evidence type="ECO:0000256" key="4">
    <source>
        <dbReference type="ARBA" id="ARBA00023136"/>
    </source>
</evidence>
<feature type="transmembrane region" description="Helical" evidence="5">
    <location>
        <begin position="191"/>
        <end position="213"/>
    </location>
</feature>
<evidence type="ECO:0000256" key="3">
    <source>
        <dbReference type="ARBA" id="ARBA00022989"/>
    </source>
</evidence>
<dbReference type="Proteomes" id="UP000288024">
    <property type="component" value="Unassembled WGS sequence"/>
</dbReference>
<accession>A0A3S2TRR5</accession>
<keyword evidence="2 5" id="KW-0812">Transmembrane</keyword>
<proteinExistence type="predicted"/>
<protein>
    <submittedName>
        <fullName evidence="6">ZIP family metal transporter</fullName>
    </submittedName>
</protein>
<dbReference type="RefSeq" id="WP_127741181.1">
    <property type="nucleotide sequence ID" value="NZ_CP196002.1"/>
</dbReference>
<feature type="transmembrane region" description="Helical" evidence="5">
    <location>
        <begin position="163"/>
        <end position="185"/>
    </location>
</feature>
<feature type="transmembrane region" description="Helical" evidence="5">
    <location>
        <begin position="220"/>
        <end position="241"/>
    </location>
</feature>
<dbReference type="InterPro" id="IPR003689">
    <property type="entry name" value="ZIP"/>
</dbReference>
<dbReference type="GO" id="GO:0046873">
    <property type="term" value="F:metal ion transmembrane transporter activity"/>
    <property type="evidence" value="ECO:0007669"/>
    <property type="project" value="InterPro"/>
</dbReference>
<dbReference type="AlphaFoldDB" id="A0A3S2TRR5"/>
<name>A0A3S2TRR5_9BACI</name>
<feature type="transmembrane region" description="Helical" evidence="5">
    <location>
        <begin position="132"/>
        <end position="151"/>
    </location>
</feature>
<feature type="transmembrane region" description="Helical" evidence="5">
    <location>
        <begin position="34"/>
        <end position="53"/>
    </location>
</feature>
<evidence type="ECO:0000313" key="7">
    <source>
        <dbReference type="Proteomes" id="UP000288024"/>
    </source>
</evidence>
<evidence type="ECO:0000256" key="2">
    <source>
        <dbReference type="ARBA" id="ARBA00022692"/>
    </source>
</evidence>
<reference evidence="6 7" key="1">
    <citation type="submission" date="2019-01" db="EMBL/GenBank/DDBJ databases">
        <title>Bacillus sp. M5HDSG1-1, whole genome shotgun sequence.</title>
        <authorList>
            <person name="Tuo L."/>
        </authorList>
    </citation>
    <scope>NUCLEOTIDE SEQUENCE [LARGE SCALE GENOMIC DNA]</scope>
    <source>
        <strain evidence="6 7">M5HDSG1-1</strain>
    </source>
</reference>
<evidence type="ECO:0000256" key="5">
    <source>
        <dbReference type="SAM" id="Phobius"/>
    </source>
</evidence>
<dbReference type="Pfam" id="PF02535">
    <property type="entry name" value="Zip"/>
    <property type="match status" value="1"/>
</dbReference>
<evidence type="ECO:0000313" key="6">
    <source>
        <dbReference type="EMBL" id="RVT57911.1"/>
    </source>
</evidence>
<organism evidence="6 7">
    <name type="scientific">Niallia taxi</name>
    <dbReference type="NCBI Taxonomy" id="2499688"/>
    <lineage>
        <taxon>Bacteria</taxon>
        <taxon>Bacillati</taxon>
        <taxon>Bacillota</taxon>
        <taxon>Bacilli</taxon>
        <taxon>Bacillales</taxon>
        <taxon>Bacillaceae</taxon>
        <taxon>Niallia</taxon>
    </lineage>
</organism>
<sequence length="243" mass="25416">MLEAAIWGAVASLSLMFGSIIGLIYNIPVKVNAYLMALGTGVLIGASSFDLLMESMEKSGIKRTAIAFLGGALLFTIMELILYKKGGTNRKRSSGNTAAHSGIAIFIGTLMDAIPESLIIGLSLIASNHVDILFIVAIFISNFPEALSSTVGLKKDGYQKRRIFLLWSSVVLISALSSLIGYSFLAHASEIVIASIEAFGAGGLIAMVCSTMLPEAYQKGGPVVGFISCAGLMIALALTSLSG</sequence>
<keyword evidence="7" id="KW-1185">Reference proteome</keyword>
<gene>
    <name evidence="6" type="ORF">EM808_22920</name>
</gene>
<keyword evidence="4 5" id="KW-0472">Membrane</keyword>
<comment type="caution">
    <text evidence="6">The sequence shown here is derived from an EMBL/GenBank/DDBJ whole genome shotgun (WGS) entry which is preliminary data.</text>
</comment>
<dbReference type="EMBL" id="RZTZ01000014">
    <property type="protein sequence ID" value="RVT57911.1"/>
    <property type="molecule type" value="Genomic_DNA"/>
</dbReference>
<dbReference type="GO" id="GO:0016020">
    <property type="term" value="C:membrane"/>
    <property type="evidence" value="ECO:0007669"/>
    <property type="project" value="UniProtKB-SubCell"/>
</dbReference>
<feature type="transmembrane region" description="Helical" evidence="5">
    <location>
        <begin position="103"/>
        <end position="126"/>
    </location>
</feature>
<evidence type="ECO:0000256" key="1">
    <source>
        <dbReference type="ARBA" id="ARBA00004141"/>
    </source>
</evidence>
<feature type="transmembrane region" description="Helical" evidence="5">
    <location>
        <begin position="65"/>
        <end position="83"/>
    </location>
</feature>